<dbReference type="AlphaFoldDB" id="A0AAN8FZ24"/>
<reference evidence="4 5" key="1">
    <citation type="submission" date="2019-10" db="EMBL/GenBank/DDBJ databases">
        <title>Assembly and Annotation for the nematode Trichostrongylus colubriformis.</title>
        <authorList>
            <person name="Martin J."/>
        </authorList>
    </citation>
    <scope>NUCLEOTIDE SEQUENCE [LARGE SCALE GENOMIC DNA]</scope>
    <source>
        <strain evidence="4">G859</strain>
        <tissue evidence="4">Whole worm</tissue>
    </source>
</reference>
<dbReference type="InterPro" id="IPR051506">
    <property type="entry name" value="ATOS_Transcription_Regulators"/>
</dbReference>
<name>A0AAN8FZ24_TRICO</name>
<evidence type="ECO:0000313" key="5">
    <source>
        <dbReference type="Proteomes" id="UP001331761"/>
    </source>
</evidence>
<dbReference type="EMBL" id="WIXE01015657">
    <property type="protein sequence ID" value="KAK5973298.1"/>
    <property type="molecule type" value="Genomic_DNA"/>
</dbReference>
<dbReference type="Pfam" id="PF13915">
    <property type="entry name" value="DUF4210"/>
    <property type="match status" value="1"/>
</dbReference>
<organism evidence="4 5">
    <name type="scientific">Trichostrongylus colubriformis</name>
    <name type="common">Black scour worm</name>
    <dbReference type="NCBI Taxonomy" id="6319"/>
    <lineage>
        <taxon>Eukaryota</taxon>
        <taxon>Metazoa</taxon>
        <taxon>Ecdysozoa</taxon>
        <taxon>Nematoda</taxon>
        <taxon>Chromadorea</taxon>
        <taxon>Rhabditida</taxon>
        <taxon>Rhabditina</taxon>
        <taxon>Rhabditomorpha</taxon>
        <taxon>Strongyloidea</taxon>
        <taxon>Trichostrongylidae</taxon>
        <taxon>Trichostrongylus</taxon>
    </lineage>
</organism>
<gene>
    <name evidence="4" type="ORF">GCK32_009869</name>
</gene>
<feature type="domain" description="Atos-like conserved" evidence="3">
    <location>
        <begin position="327"/>
        <end position="386"/>
    </location>
</feature>
<comment type="similarity">
    <text evidence="1">Belongs to the ATOS family.</text>
</comment>
<keyword evidence="5" id="KW-1185">Reference proteome</keyword>
<dbReference type="Proteomes" id="UP001331761">
    <property type="component" value="Unassembled WGS sequence"/>
</dbReference>
<dbReference type="InterPro" id="IPR033473">
    <property type="entry name" value="Atos-like_C"/>
</dbReference>
<sequence length="525" mass="57899">MSDELTSEIVQLVAAARTAVGGSSDAVHVKSRPISPVQSNVVHIETVIVHSSCGENCSRAIPIELWTIRREWNSQLTGLAPLFLKNAIRSHLHFSQLNAWISTMNGRMPDGVSCTYRIRLSANEFNNADAVTEHTFPVCRVDRQSIIVVSVKYVKSEQMPVPVGLCLTLGALPTDQWLVPSPVGSPTEDCPLTASTPEAIAISSLKHKPRPSLSPPSPDGPSPKFSAIASHDDERPARRVLSACTLSPQEKSRYDSLEIDILANRLQTIQGERGRQRTKSGGSIFNKITGLPLHSSPAPLSRQKNSLSASDIVLPETRLQRHQPGSLLGNFEESALNGRLDPVKRLDGFKLQLAASGAFSSPHTSLTVTAYFFDLNDSETAPSPYLGTCSLESLGKRGYRIPKQGTIQATLFNPQDTVVKVFVVTYDMSDMPPSSQTFIRQRTFLGTDEDTKAEKHLVNLIHFRLATDRRGRLCLHTDVRMLFSQNNTLDALNLELNGRVGQDSDRYRLIVETELPRHPRYSPKK</sequence>
<evidence type="ECO:0000259" key="3">
    <source>
        <dbReference type="SMART" id="SM01177"/>
    </source>
</evidence>
<dbReference type="PANTHER" id="PTHR13199:SF11">
    <property type="entry name" value="PROTEIN ATOSSA"/>
    <property type="match status" value="1"/>
</dbReference>
<dbReference type="InterPro" id="IPR025261">
    <property type="entry name" value="Atos-like_cons_dom"/>
</dbReference>
<evidence type="ECO:0000256" key="1">
    <source>
        <dbReference type="ARBA" id="ARBA00034497"/>
    </source>
</evidence>
<proteinExistence type="inferred from homology"/>
<feature type="region of interest" description="Disordered" evidence="2">
    <location>
        <begin position="206"/>
        <end position="234"/>
    </location>
</feature>
<accession>A0AAN8FZ24</accession>
<evidence type="ECO:0000313" key="4">
    <source>
        <dbReference type="EMBL" id="KAK5973298.1"/>
    </source>
</evidence>
<dbReference type="PANTHER" id="PTHR13199">
    <property type="entry name" value="GH03947P"/>
    <property type="match status" value="1"/>
</dbReference>
<feature type="compositionally biased region" description="Pro residues" evidence="2">
    <location>
        <begin position="212"/>
        <end position="221"/>
    </location>
</feature>
<dbReference type="Pfam" id="PF13889">
    <property type="entry name" value="Chromosome_seg"/>
    <property type="match status" value="1"/>
</dbReference>
<evidence type="ECO:0000256" key="2">
    <source>
        <dbReference type="SAM" id="MobiDB-lite"/>
    </source>
</evidence>
<protein>
    <submittedName>
        <fullName evidence="4">DUF4210 domain-containing protein</fullName>
    </submittedName>
</protein>
<dbReference type="SMART" id="SM01177">
    <property type="entry name" value="DUF4210"/>
    <property type="match status" value="1"/>
</dbReference>
<comment type="caution">
    <text evidence="4">The sequence shown here is derived from an EMBL/GenBank/DDBJ whole genome shotgun (WGS) entry which is preliminary data.</text>
</comment>